<keyword evidence="2" id="KW-1185">Reference proteome</keyword>
<reference evidence="1" key="1">
    <citation type="submission" date="2022-03" db="EMBL/GenBank/DDBJ databases">
        <authorList>
            <person name="Sayadi A."/>
        </authorList>
    </citation>
    <scope>NUCLEOTIDE SEQUENCE</scope>
</reference>
<protein>
    <submittedName>
        <fullName evidence="1">Uncharacterized protein</fullName>
    </submittedName>
</protein>
<name>A0A9P0PAP6_ACAOB</name>
<sequence>MIVVIVRPYSGGTENSRGAISLWRTLRGKEGR</sequence>
<dbReference type="Proteomes" id="UP001152888">
    <property type="component" value="Unassembled WGS sequence"/>
</dbReference>
<comment type="caution">
    <text evidence="1">The sequence shown here is derived from an EMBL/GenBank/DDBJ whole genome shotgun (WGS) entry which is preliminary data.</text>
</comment>
<organism evidence="1 2">
    <name type="scientific">Acanthoscelides obtectus</name>
    <name type="common">Bean weevil</name>
    <name type="synonym">Bruchus obtectus</name>
    <dbReference type="NCBI Taxonomy" id="200917"/>
    <lineage>
        <taxon>Eukaryota</taxon>
        <taxon>Metazoa</taxon>
        <taxon>Ecdysozoa</taxon>
        <taxon>Arthropoda</taxon>
        <taxon>Hexapoda</taxon>
        <taxon>Insecta</taxon>
        <taxon>Pterygota</taxon>
        <taxon>Neoptera</taxon>
        <taxon>Endopterygota</taxon>
        <taxon>Coleoptera</taxon>
        <taxon>Polyphaga</taxon>
        <taxon>Cucujiformia</taxon>
        <taxon>Chrysomeloidea</taxon>
        <taxon>Chrysomelidae</taxon>
        <taxon>Bruchinae</taxon>
        <taxon>Bruchini</taxon>
        <taxon>Acanthoscelides</taxon>
    </lineage>
</organism>
<dbReference type="EMBL" id="CAKOFQ010006856">
    <property type="protein sequence ID" value="CAH1977275.1"/>
    <property type="molecule type" value="Genomic_DNA"/>
</dbReference>
<gene>
    <name evidence="1" type="ORF">ACAOBT_LOCUS12566</name>
</gene>
<evidence type="ECO:0000313" key="2">
    <source>
        <dbReference type="Proteomes" id="UP001152888"/>
    </source>
</evidence>
<accession>A0A9P0PAP6</accession>
<dbReference type="AlphaFoldDB" id="A0A9P0PAP6"/>
<proteinExistence type="predicted"/>
<evidence type="ECO:0000313" key="1">
    <source>
        <dbReference type="EMBL" id="CAH1977275.1"/>
    </source>
</evidence>